<name>A0A840Y7B5_9PROT</name>
<gene>
    <name evidence="1" type="ORF">FHS88_004002</name>
</gene>
<proteinExistence type="predicted"/>
<dbReference type="AlphaFoldDB" id="A0A840Y7B5"/>
<reference evidence="1 2" key="1">
    <citation type="submission" date="2020-08" db="EMBL/GenBank/DDBJ databases">
        <title>Genomic Encyclopedia of Type Strains, Phase IV (KMG-IV): sequencing the most valuable type-strain genomes for metagenomic binning, comparative biology and taxonomic classification.</title>
        <authorList>
            <person name="Goeker M."/>
        </authorList>
    </citation>
    <scope>NUCLEOTIDE SEQUENCE [LARGE SCALE GENOMIC DNA]</scope>
    <source>
        <strain evidence="1 2">DSM 25895</strain>
    </source>
</reference>
<sequence length="689" mass="77724">MYYIDTILGGCVIGYILAEQQTSAERVAWPYSQTSPENFGHLISSSIAGLRTGARSVAFAVLIIVAALPPSVWSSAMFRLQGLKAGGVEVTLAPASGRRGGEIEEGRAPPNSAQIGGPENILLRGFSDPRIQRLQQYTYSPTISIEGTRRAMRWEAPARNLHYEAQYTIGCNSNEVVHIQRDRAYMALLHMGENARFDTSPPRKLSQNPLGQFASVGRSQEYLLSIMRPAVKCFEDYISRTRDRRMVQIDSYAVVRSIVLLSRSWMNLESKIIEESMNQPRSVLIDHRIIDSISDHLDRVVERGMGLADGIDRLQEELGNVVYAWDGDYRSTACWIETGARLRVMFSQMRPHRIESQYNNNGINNHNKMVFEYLSSMGFLEGGFSPYLSVFAAIALSGVGDHEASIHLLLEWLNRSFEVSNRLMRDRAHDTGARELMTTLNWHALQVAAEIGFLQSLANLSGDVRGTLLAPSVSVFRHMVEERFRAVFGLFGEGSDIIGWRMRGGQKASECRKPEHRWRQPLIRSYATYVQNYLELRNRSFFSPGEVSARDLELADLLSELDIACFEDIADGATLAGDRVRFVLASIEIRMNQLIDEPPRRLSSGEQAALLRRLLGELDRLEQYAKEKLPERTYDSNYAELDRFVPGCANGDVRLCVAFVAAGDPRPLARIQAVRSRLERIRRQRDPER</sequence>
<protein>
    <submittedName>
        <fullName evidence="1">Uncharacterized protein</fullName>
    </submittedName>
</protein>
<dbReference type="RefSeq" id="WP_184487221.1">
    <property type="nucleotide sequence ID" value="NZ_JAAEDJ010000314.1"/>
</dbReference>
<dbReference type="EMBL" id="JACIJE010000020">
    <property type="protein sequence ID" value="MBB5691841.1"/>
    <property type="molecule type" value="Genomic_DNA"/>
</dbReference>
<keyword evidence="2" id="KW-1185">Reference proteome</keyword>
<dbReference type="Proteomes" id="UP000562254">
    <property type="component" value="Unassembled WGS sequence"/>
</dbReference>
<comment type="caution">
    <text evidence="1">The sequence shown here is derived from an EMBL/GenBank/DDBJ whole genome shotgun (WGS) entry which is preliminary data.</text>
</comment>
<evidence type="ECO:0000313" key="2">
    <source>
        <dbReference type="Proteomes" id="UP000562254"/>
    </source>
</evidence>
<evidence type="ECO:0000313" key="1">
    <source>
        <dbReference type="EMBL" id="MBB5691841.1"/>
    </source>
</evidence>
<organism evidence="1 2">
    <name type="scientific">Neoroseomonas alkaliterrae</name>
    <dbReference type="NCBI Taxonomy" id="1452450"/>
    <lineage>
        <taxon>Bacteria</taxon>
        <taxon>Pseudomonadati</taxon>
        <taxon>Pseudomonadota</taxon>
        <taxon>Alphaproteobacteria</taxon>
        <taxon>Acetobacterales</taxon>
        <taxon>Acetobacteraceae</taxon>
        <taxon>Neoroseomonas</taxon>
    </lineage>
</organism>
<accession>A0A840Y7B5</accession>